<dbReference type="AlphaFoldDB" id="A0A437SSW0"/>
<keyword evidence="1" id="KW-0472">Membrane</keyword>
<feature type="transmembrane region" description="Helical" evidence="1">
    <location>
        <begin position="103"/>
        <end position="121"/>
    </location>
</feature>
<keyword evidence="1" id="KW-1133">Transmembrane helix</keyword>
<name>A0A437SSW0_9LACO</name>
<feature type="transmembrane region" description="Helical" evidence="1">
    <location>
        <begin position="165"/>
        <end position="183"/>
    </location>
</feature>
<feature type="transmembrane region" description="Helical" evidence="1">
    <location>
        <begin position="44"/>
        <end position="62"/>
    </location>
</feature>
<comment type="caution">
    <text evidence="2">The sequence shown here is derived from an EMBL/GenBank/DDBJ whole genome shotgun (WGS) entry which is preliminary data.</text>
</comment>
<dbReference type="RefSeq" id="WP_103662504.1">
    <property type="nucleotide sequence ID" value="NZ_ML136901.1"/>
</dbReference>
<keyword evidence="1" id="KW-0812">Transmembrane</keyword>
<accession>A0A437SSW0</accession>
<dbReference type="EMBL" id="RXIA01000033">
    <property type="protein sequence ID" value="RVU70049.1"/>
    <property type="molecule type" value="Genomic_DNA"/>
</dbReference>
<feature type="transmembrane region" description="Helical" evidence="1">
    <location>
        <begin position="20"/>
        <end position="38"/>
    </location>
</feature>
<gene>
    <name evidence="2" type="ORF">EJK17_09705</name>
</gene>
<proteinExistence type="predicted"/>
<keyword evidence="3" id="KW-1185">Reference proteome</keyword>
<reference evidence="2 3" key="1">
    <citation type="submission" date="2018-12" db="EMBL/GenBank/DDBJ databases">
        <authorList>
            <person name="Meng J."/>
        </authorList>
    </citation>
    <scope>NUCLEOTIDE SEQUENCE [LARGE SCALE GENOMIC DNA]</scope>
    <source>
        <strain evidence="2 3">HT111-2</strain>
    </source>
</reference>
<feature type="transmembrane region" description="Helical" evidence="1">
    <location>
        <begin position="189"/>
        <end position="206"/>
    </location>
</feature>
<feature type="transmembrane region" description="Helical" evidence="1">
    <location>
        <begin position="141"/>
        <end position="160"/>
    </location>
</feature>
<dbReference type="Proteomes" id="UP000288291">
    <property type="component" value="Unassembled WGS sequence"/>
</dbReference>
<sequence length="210" mass="24481">MNNKEYKKWLRQRIFERYALYFGLVWAIILLFSAILNLGLFFRLLVFQFFAIMLYYVGGWLFDAYRVVKGERLVEVHKKDNLWETITSIQLNRQFFFRIFEEVIFFLIVGALNFRLIPHLYDLMGQVLAPKTSWLMVNLNLYVSFVQVLCLALVALYLLAGKNKVVFWSAIIALLTSAVSIYFNPAMLIAEILSFIASAASIYIGTNEKI</sequence>
<evidence type="ECO:0000313" key="2">
    <source>
        <dbReference type="EMBL" id="RVU70049.1"/>
    </source>
</evidence>
<protein>
    <submittedName>
        <fullName evidence="2">Uncharacterized protein</fullName>
    </submittedName>
</protein>
<organism evidence="2 3">
    <name type="scientific">Lactobacillus xujianguonis</name>
    <dbReference type="NCBI Taxonomy" id="2495899"/>
    <lineage>
        <taxon>Bacteria</taxon>
        <taxon>Bacillati</taxon>
        <taxon>Bacillota</taxon>
        <taxon>Bacilli</taxon>
        <taxon>Lactobacillales</taxon>
        <taxon>Lactobacillaceae</taxon>
        <taxon>Lactobacillus</taxon>
    </lineage>
</organism>
<evidence type="ECO:0000313" key="3">
    <source>
        <dbReference type="Proteomes" id="UP000288291"/>
    </source>
</evidence>
<evidence type="ECO:0000256" key="1">
    <source>
        <dbReference type="SAM" id="Phobius"/>
    </source>
</evidence>